<accession>A0A642V8C2</accession>
<protein>
    <submittedName>
        <fullName evidence="2">Uncharacterized protein</fullName>
    </submittedName>
</protein>
<keyword evidence="3" id="KW-1185">Reference proteome</keyword>
<sequence>MQSGLNPSSSVPSSSDYYDPVDYRPQVDVDLPLHEPRTVQRKRNKQKRVRELEEDQNVMLQAYESAIEAIKTEHRYRCRAEEKAYSLGLRLRLAKAKITGSEGQIQLLSDRFNERLTNLLNLLTNQPTLNIP</sequence>
<proteinExistence type="predicted"/>
<feature type="compositionally biased region" description="Low complexity" evidence="1">
    <location>
        <begin position="7"/>
        <end position="20"/>
    </location>
</feature>
<dbReference type="Proteomes" id="UP000761534">
    <property type="component" value="Unassembled WGS sequence"/>
</dbReference>
<name>A0A642V8C2_9ASCO</name>
<reference evidence="2" key="1">
    <citation type="journal article" date="2019" name="G3 (Bethesda)">
        <title>Genome Assemblies of Two Rare Opportunistic Yeast Pathogens: Diutina rugosa (syn. Candida rugosa) and Trichomonascus ciferrii (syn. Candida ciferrii).</title>
        <authorList>
            <person name="Mixao V."/>
            <person name="Saus E."/>
            <person name="Hansen A.P."/>
            <person name="Lass-Florl C."/>
            <person name="Gabaldon T."/>
        </authorList>
    </citation>
    <scope>NUCLEOTIDE SEQUENCE</scope>
    <source>
        <strain evidence="2">CBS 4856</strain>
    </source>
</reference>
<evidence type="ECO:0000256" key="1">
    <source>
        <dbReference type="SAM" id="MobiDB-lite"/>
    </source>
</evidence>
<comment type="caution">
    <text evidence="2">The sequence shown here is derived from an EMBL/GenBank/DDBJ whole genome shotgun (WGS) entry which is preliminary data.</text>
</comment>
<evidence type="ECO:0000313" key="2">
    <source>
        <dbReference type="EMBL" id="KAA8916061.1"/>
    </source>
</evidence>
<dbReference type="EMBL" id="SWFS01000125">
    <property type="protein sequence ID" value="KAA8916061.1"/>
    <property type="molecule type" value="Genomic_DNA"/>
</dbReference>
<feature type="compositionally biased region" description="Basic residues" evidence="1">
    <location>
        <begin position="39"/>
        <end position="48"/>
    </location>
</feature>
<evidence type="ECO:0000313" key="3">
    <source>
        <dbReference type="Proteomes" id="UP000761534"/>
    </source>
</evidence>
<dbReference type="AlphaFoldDB" id="A0A642V8C2"/>
<feature type="region of interest" description="Disordered" evidence="1">
    <location>
        <begin position="1"/>
        <end position="51"/>
    </location>
</feature>
<dbReference type="VEuPathDB" id="FungiDB:TRICI_001784"/>
<organism evidence="2 3">
    <name type="scientific">Trichomonascus ciferrii</name>
    <dbReference type="NCBI Taxonomy" id="44093"/>
    <lineage>
        <taxon>Eukaryota</taxon>
        <taxon>Fungi</taxon>
        <taxon>Dikarya</taxon>
        <taxon>Ascomycota</taxon>
        <taxon>Saccharomycotina</taxon>
        <taxon>Dipodascomycetes</taxon>
        <taxon>Dipodascales</taxon>
        <taxon>Trichomonascaceae</taxon>
        <taxon>Trichomonascus</taxon>
        <taxon>Trichomonascus ciferrii complex</taxon>
    </lineage>
</organism>
<gene>
    <name evidence="2" type="ORF">TRICI_001784</name>
</gene>
<feature type="compositionally biased region" description="Basic and acidic residues" evidence="1">
    <location>
        <begin position="21"/>
        <end position="38"/>
    </location>
</feature>